<feature type="non-terminal residue" evidence="1">
    <location>
        <position position="1"/>
    </location>
</feature>
<dbReference type="Proteomes" id="UP000479000">
    <property type="component" value="Unassembled WGS sequence"/>
</dbReference>
<keyword evidence="2" id="KW-1185">Reference proteome</keyword>
<evidence type="ECO:0000313" key="2">
    <source>
        <dbReference type="Proteomes" id="UP000479000"/>
    </source>
</evidence>
<gene>
    <name evidence="1" type="ORF">NTEN_LOCUS21403</name>
</gene>
<name>A0A6H5HI91_9HEMI</name>
<proteinExistence type="predicted"/>
<evidence type="ECO:0000313" key="1">
    <source>
        <dbReference type="EMBL" id="CAB0017386.1"/>
    </source>
</evidence>
<protein>
    <submittedName>
        <fullName evidence="1">Uncharacterized protein</fullName>
    </submittedName>
</protein>
<accession>A0A6H5HI91</accession>
<organism evidence="1 2">
    <name type="scientific">Nesidiocoris tenuis</name>
    <dbReference type="NCBI Taxonomy" id="355587"/>
    <lineage>
        <taxon>Eukaryota</taxon>
        <taxon>Metazoa</taxon>
        <taxon>Ecdysozoa</taxon>
        <taxon>Arthropoda</taxon>
        <taxon>Hexapoda</taxon>
        <taxon>Insecta</taxon>
        <taxon>Pterygota</taxon>
        <taxon>Neoptera</taxon>
        <taxon>Paraneoptera</taxon>
        <taxon>Hemiptera</taxon>
        <taxon>Heteroptera</taxon>
        <taxon>Panheteroptera</taxon>
        <taxon>Cimicomorpha</taxon>
        <taxon>Miridae</taxon>
        <taxon>Dicyphina</taxon>
        <taxon>Nesidiocoris</taxon>
    </lineage>
</organism>
<reference evidence="1 2" key="1">
    <citation type="submission" date="2020-02" db="EMBL/GenBank/DDBJ databases">
        <authorList>
            <person name="Ferguson B K."/>
        </authorList>
    </citation>
    <scope>NUCLEOTIDE SEQUENCE [LARGE SCALE GENOMIC DNA]</scope>
</reference>
<dbReference type="EMBL" id="CADCXU010031336">
    <property type="protein sequence ID" value="CAB0017386.1"/>
    <property type="molecule type" value="Genomic_DNA"/>
</dbReference>
<sequence length="56" mass="6486">VKCWWRSRKRGSSFVKMPEQLVLPGILGIPTIMWLWCQCGQVNAPVERLTRLCVTL</sequence>
<dbReference type="AlphaFoldDB" id="A0A6H5HI91"/>